<dbReference type="EMBL" id="JAHRID010000002">
    <property type="protein sequence ID" value="MBV2128702.1"/>
    <property type="molecule type" value="Genomic_DNA"/>
</dbReference>
<dbReference type="EC" id="4.2.2.2" evidence="2"/>
<sequence>MSLFSQLLVSCFLLVAASTATADSWNDYYRQSAQVLAADQAAINAELAALNETEVRLPAASRRFGFDTDAPASWYHTDAGKVVLSSILSLQTPSGGWSKRTDMSQPRQPGQHFGVEPNYVPTFDNSATTTQLRVLARAFTATGRAEYAEAFYRGLQLIFKAQYPNGGWPQTYPLRGDYHDHITLNDGVMADILNLLLDISLQTGDFAFVSPQMKQRSQLHFNRGVALLLKLQVHTADRLTIWAGQYHHRTLAPAAARAYEMVALASSESAAITELLMRIVNPEPAVVNAVTQAANWFLQHQLANLYWHPVDRVLVAKPGSHRIWPRFAEIGSNKALFADRDGKILYDVHQVSLERRQGYAWYTATPEQTLQLYQQWQIAH</sequence>
<comment type="caution">
    <text evidence="2">The sequence shown here is derived from an EMBL/GenBank/DDBJ whole genome shotgun (WGS) entry which is preliminary data.</text>
</comment>
<dbReference type="Pfam" id="PF09492">
    <property type="entry name" value="Pec_lyase"/>
    <property type="match status" value="1"/>
</dbReference>
<feature type="chain" id="PRO_5045089567" evidence="1">
    <location>
        <begin position="23"/>
        <end position="380"/>
    </location>
</feature>
<evidence type="ECO:0000313" key="2">
    <source>
        <dbReference type="EMBL" id="MBV2128702.1"/>
    </source>
</evidence>
<evidence type="ECO:0000313" key="3">
    <source>
        <dbReference type="Proteomes" id="UP000704611"/>
    </source>
</evidence>
<keyword evidence="2" id="KW-0456">Lyase</keyword>
<dbReference type="RefSeq" id="WP_217668314.1">
    <property type="nucleotide sequence ID" value="NZ_JAHRID010000002.1"/>
</dbReference>
<proteinExistence type="predicted"/>
<keyword evidence="1" id="KW-0732">Signal</keyword>
<gene>
    <name evidence="2" type="primary">pelA</name>
    <name evidence="2" type="ORF">KQY15_06295</name>
</gene>
<keyword evidence="3" id="KW-1185">Reference proteome</keyword>
<organism evidence="2 3">
    <name type="scientific">Arsukibacterium indicum</name>
    <dbReference type="NCBI Taxonomy" id="2848612"/>
    <lineage>
        <taxon>Bacteria</taxon>
        <taxon>Pseudomonadati</taxon>
        <taxon>Pseudomonadota</taxon>
        <taxon>Gammaproteobacteria</taxon>
        <taxon>Chromatiales</taxon>
        <taxon>Chromatiaceae</taxon>
        <taxon>Arsukibacterium</taxon>
    </lineage>
</organism>
<dbReference type="InterPro" id="IPR012669">
    <property type="entry name" value="Pectate_lyase"/>
</dbReference>
<feature type="signal peptide" evidence="1">
    <location>
        <begin position="1"/>
        <end position="22"/>
    </location>
</feature>
<name>A0ABS6MKE8_9GAMM</name>
<evidence type="ECO:0000256" key="1">
    <source>
        <dbReference type="SAM" id="SignalP"/>
    </source>
</evidence>
<accession>A0ABS6MKE8</accession>
<dbReference type="GO" id="GO:0030570">
    <property type="term" value="F:pectate lyase activity"/>
    <property type="evidence" value="ECO:0007669"/>
    <property type="project" value="UniProtKB-EC"/>
</dbReference>
<reference evidence="2 3" key="1">
    <citation type="submission" date="2021-06" db="EMBL/GenBank/DDBJ databases">
        <title>Rheinheimera indica sp. nov., isolated from deep-sea sediment.</title>
        <authorList>
            <person name="Wang Z."/>
            <person name="Zhang X.-Y."/>
        </authorList>
    </citation>
    <scope>NUCLEOTIDE SEQUENCE [LARGE SCALE GENOMIC DNA]</scope>
    <source>
        <strain evidence="2 3">SM2107</strain>
    </source>
</reference>
<dbReference type="NCBIfam" id="TIGR02474">
    <property type="entry name" value="pec_lyase"/>
    <property type="match status" value="1"/>
</dbReference>
<protein>
    <submittedName>
        <fullName evidence="2">Pectate lyase</fullName>
        <ecNumber evidence="2">4.2.2.2</ecNumber>
    </submittedName>
</protein>
<dbReference type="Proteomes" id="UP000704611">
    <property type="component" value="Unassembled WGS sequence"/>
</dbReference>